<evidence type="ECO:0000313" key="3">
    <source>
        <dbReference type="Proteomes" id="UP000050454"/>
    </source>
</evidence>
<gene>
    <name evidence="2" type="ORF">AFM12_15610</name>
</gene>
<keyword evidence="3" id="KW-1185">Reference proteome</keyword>
<dbReference type="Pfam" id="PF06445">
    <property type="entry name" value="GyrI-like"/>
    <property type="match status" value="1"/>
</dbReference>
<dbReference type="InterPro" id="IPR008319">
    <property type="entry name" value="GyrI-like_CCH_Lin2189-like"/>
</dbReference>
<dbReference type="STRING" id="1605367.AFM12_15610"/>
<organism evidence="2 3">
    <name type="scientific">Jiulongibacter sediminis</name>
    <dbReference type="NCBI Taxonomy" id="1605367"/>
    <lineage>
        <taxon>Bacteria</taxon>
        <taxon>Pseudomonadati</taxon>
        <taxon>Bacteroidota</taxon>
        <taxon>Cytophagia</taxon>
        <taxon>Cytophagales</taxon>
        <taxon>Leadbetterellaceae</taxon>
        <taxon>Jiulongibacter</taxon>
    </lineage>
</organism>
<sequence length="207" mass="24062">MVKLDLKKEFKSYYKAGKEPELIDLPKAQYISIEGKGDPSGRAFAANIQLLYPVAYAIKFACKANKNDFVVPPLEGLWWFDESVFGEVRMENAPNEIPREAWQYRLMIRMPEFVCELDFKKAVDAAKSKKGIKGLDKLEWFELHEGKCLQMMHTGPFETEPESLEKLIRYSLTHDLKKNGHHHEIYLSDFRKTAPEKLRTILREPVI</sequence>
<dbReference type="AlphaFoldDB" id="A0A0P7BYN7"/>
<proteinExistence type="predicted"/>
<reference evidence="2 3" key="1">
    <citation type="submission" date="2015-07" db="EMBL/GenBank/DDBJ databases">
        <title>The draft genome sequence of Leadbetterella sp. JN14-9.</title>
        <authorList>
            <person name="Liu Y."/>
            <person name="Du J."/>
            <person name="Shao Z."/>
        </authorList>
    </citation>
    <scope>NUCLEOTIDE SEQUENCE [LARGE SCALE GENOMIC DNA]</scope>
    <source>
        <strain evidence="2 3">JN14-9</strain>
    </source>
</reference>
<dbReference type="PATRIC" id="fig|1605367.3.peg.547"/>
<dbReference type="SUPFAM" id="SSF55136">
    <property type="entry name" value="Probable bacterial effector-binding domain"/>
    <property type="match status" value="1"/>
</dbReference>
<dbReference type="InterPro" id="IPR029442">
    <property type="entry name" value="GyrI-like"/>
</dbReference>
<dbReference type="RefSeq" id="WP_055149958.1">
    <property type="nucleotide sequence ID" value="NZ_JXSZ01000012.1"/>
</dbReference>
<feature type="domain" description="GyrI-like small molecule binding" evidence="1">
    <location>
        <begin position="133"/>
        <end position="200"/>
    </location>
</feature>
<comment type="caution">
    <text evidence="2">The sequence shown here is derived from an EMBL/GenBank/DDBJ whole genome shotgun (WGS) entry which is preliminary data.</text>
</comment>
<protein>
    <recommendedName>
        <fullName evidence="1">GyrI-like small molecule binding domain-containing protein</fullName>
    </recommendedName>
</protein>
<dbReference type="InterPro" id="IPR011256">
    <property type="entry name" value="Reg_factor_effector_dom_sf"/>
</dbReference>
<evidence type="ECO:0000259" key="1">
    <source>
        <dbReference type="Pfam" id="PF06445"/>
    </source>
</evidence>
<dbReference type="EMBL" id="LGTQ01000012">
    <property type="protein sequence ID" value="KPM47226.1"/>
    <property type="molecule type" value="Genomic_DNA"/>
</dbReference>
<name>A0A0P7BYN7_9BACT</name>
<dbReference type="PIRSF" id="PIRSF031644">
    <property type="entry name" value="UCP031644"/>
    <property type="match status" value="1"/>
</dbReference>
<dbReference type="Gene3D" id="3.20.80.10">
    <property type="entry name" value="Regulatory factor, effector binding domain"/>
    <property type="match status" value="1"/>
</dbReference>
<evidence type="ECO:0000313" key="2">
    <source>
        <dbReference type="EMBL" id="KPM47226.1"/>
    </source>
</evidence>
<accession>A0A0P7BYN7</accession>
<dbReference type="Proteomes" id="UP000050454">
    <property type="component" value="Unassembled WGS sequence"/>
</dbReference>
<dbReference type="OrthoDB" id="4772335at2"/>